<keyword evidence="2" id="KW-1185">Reference proteome</keyword>
<name>A0ACB9NKB2_BAUVA</name>
<accession>A0ACB9NKB2</accession>
<dbReference type="EMBL" id="CM039431">
    <property type="protein sequence ID" value="KAI4336483.1"/>
    <property type="molecule type" value="Genomic_DNA"/>
</dbReference>
<gene>
    <name evidence="1" type="ORF">L6164_015005</name>
</gene>
<protein>
    <submittedName>
        <fullName evidence="1">Uncharacterized protein</fullName>
    </submittedName>
</protein>
<comment type="caution">
    <text evidence="1">The sequence shown here is derived from an EMBL/GenBank/DDBJ whole genome shotgun (WGS) entry which is preliminary data.</text>
</comment>
<evidence type="ECO:0000313" key="2">
    <source>
        <dbReference type="Proteomes" id="UP000828941"/>
    </source>
</evidence>
<organism evidence="1 2">
    <name type="scientific">Bauhinia variegata</name>
    <name type="common">Purple orchid tree</name>
    <name type="synonym">Phanera variegata</name>
    <dbReference type="NCBI Taxonomy" id="167791"/>
    <lineage>
        <taxon>Eukaryota</taxon>
        <taxon>Viridiplantae</taxon>
        <taxon>Streptophyta</taxon>
        <taxon>Embryophyta</taxon>
        <taxon>Tracheophyta</taxon>
        <taxon>Spermatophyta</taxon>
        <taxon>Magnoliopsida</taxon>
        <taxon>eudicotyledons</taxon>
        <taxon>Gunneridae</taxon>
        <taxon>Pentapetalae</taxon>
        <taxon>rosids</taxon>
        <taxon>fabids</taxon>
        <taxon>Fabales</taxon>
        <taxon>Fabaceae</taxon>
        <taxon>Cercidoideae</taxon>
        <taxon>Cercideae</taxon>
        <taxon>Bauhiniinae</taxon>
        <taxon>Bauhinia</taxon>
    </lineage>
</organism>
<dbReference type="Proteomes" id="UP000828941">
    <property type="component" value="Chromosome 6"/>
</dbReference>
<sequence length="456" mass="51140">MGSFNSDLLRKAKKLESEGLAKIEFTLASVSGLDRLLLDAYAIRCPKPMDYYNRRDLVRIFNLMAKEIYGNTQSCPVVEGYGSFVMNMFSSESDLDLSINFSSHSTEVPRQKKIETLQKFAKKLYSMQRRGHVTDVQTIMTARVPIVKLIDCGTGIECDLSVDNRDGIAKSYIIHSISSIDDRFQKLSFLMKSWAKANNINSSKHRTLNSLSIVSLVAFHLQTCNPPILPPFSVLLKGGADPTSVTKIINSYLNYGKKNKQSLAELFITLFVKLDSVEKLWQEGLCASLYQGSWIFKSWDFQSYPISIEDFTDRSQNVARAVGREEVQDILRCIRGSRHSILAFLHGHIQASQLMQILFGRRTGSTSGIGINDLPILQNPHPPKKMRLTEEPSVMWGGMQQHHVLASLNPSVPHQPLAIPGTVPSAFPQRPHIGSQQTSWLISSNSNESQILNLPR</sequence>
<reference evidence="1 2" key="1">
    <citation type="journal article" date="2022" name="DNA Res.">
        <title>Chromosomal-level genome assembly of the orchid tree Bauhinia variegata (Leguminosae; Cercidoideae) supports the allotetraploid origin hypothesis of Bauhinia.</title>
        <authorList>
            <person name="Zhong Y."/>
            <person name="Chen Y."/>
            <person name="Zheng D."/>
            <person name="Pang J."/>
            <person name="Liu Y."/>
            <person name="Luo S."/>
            <person name="Meng S."/>
            <person name="Qian L."/>
            <person name="Wei D."/>
            <person name="Dai S."/>
            <person name="Zhou R."/>
        </authorList>
    </citation>
    <scope>NUCLEOTIDE SEQUENCE [LARGE SCALE GENOMIC DNA]</scope>
    <source>
        <strain evidence="1">BV-YZ2020</strain>
    </source>
</reference>
<evidence type="ECO:0000313" key="1">
    <source>
        <dbReference type="EMBL" id="KAI4336483.1"/>
    </source>
</evidence>
<proteinExistence type="predicted"/>